<feature type="compositionally biased region" description="Acidic residues" evidence="8">
    <location>
        <begin position="1197"/>
        <end position="1207"/>
    </location>
</feature>
<reference evidence="11" key="1">
    <citation type="submission" date="2016-04" db="EMBL/GenBank/DDBJ databases">
        <authorList>
            <person name="Nguyen H.D."/>
            <person name="Samba Siva P."/>
            <person name="Cullis J."/>
            <person name="Levesque C.A."/>
            <person name="Hambleton S."/>
        </authorList>
    </citation>
    <scope>NUCLEOTIDE SEQUENCE</scope>
    <source>
        <strain evidence="11">DAOMC 236416</strain>
    </source>
</reference>
<dbReference type="SUPFAM" id="SSF117289">
    <property type="entry name" value="Nucleoporin domain"/>
    <property type="match status" value="1"/>
</dbReference>
<accession>A0A177TXE3</accession>
<keyword evidence="5" id="KW-0653">Protein transport</keyword>
<dbReference type="Pfam" id="PF08801">
    <property type="entry name" value="Nucleoporin_N"/>
    <property type="match status" value="1"/>
</dbReference>
<dbReference type="InterPro" id="IPR007187">
    <property type="entry name" value="Nucleoporin_Nup133/Nup155_C"/>
</dbReference>
<evidence type="ECO:0000259" key="10">
    <source>
        <dbReference type="Pfam" id="PF08801"/>
    </source>
</evidence>
<feature type="compositionally biased region" description="Acidic residues" evidence="8">
    <location>
        <begin position="1217"/>
        <end position="1241"/>
    </location>
</feature>
<evidence type="ECO:0000256" key="1">
    <source>
        <dbReference type="ARBA" id="ARBA00004259"/>
    </source>
</evidence>
<dbReference type="PANTHER" id="PTHR13405:SF11">
    <property type="entry name" value="NUCLEAR PORE COMPLEX PROTEIN NUP133"/>
    <property type="match status" value="1"/>
</dbReference>
<evidence type="ECO:0000256" key="6">
    <source>
        <dbReference type="ARBA" id="ARBA00023010"/>
    </source>
</evidence>
<evidence type="ECO:0000313" key="11">
    <source>
        <dbReference type="EMBL" id="KAE8260033.1"/>
    </source>
</evidence>
<name>A0A177TXE3_9BASI</name>
<evidence type="ECO:0000313" key="12">
    <source>
        <dbReference type="Proteomes" id="UP000077521"/>
    </source>
</evidence>
<organism evidence="11 12">
    <name type="scientific">Tilletia indica</name>
    <dbReference type="NCBI Taxonomy" id="43049"/>
    <lineage>
        <taxon>Eukaryota</taxon>
        <taxon>Fungi</taxon>
        <taxon>Dikarya</taxon>
        <taxon>Basidiomycota</taxon>
        <taxon>Ustilaginomycotina</taxon>
        <taxon>Exobasidiomycetes</taxon>
        <taxon>Tilletiales</taxon>
        <taxon>Tilletiaceae</taxon>
        <taxon>Tilletia</taxon>
    </lineage>
</organism>
<dbReference type="InterPro" id="IPR037624">
    <property type="entry name" value="Nup133-like"/>
</dbReference>
<dbReference type="EMBL" id="LWDF02000020">
    <property type="protein sequence ID" value="KAE8260033.1"/>
    <property type="molecule type" value="Genomic_DNA"/>
</dbReference>
<dbReference type="Proteomes" id="UP000077521">
    <property type="component" value="Unassembled WGS sequence"/>
</dbReference>
<dbReference type="InterPro" id="IPR014908">
    <property type="entry name" value="Nucleoporin_Nup133/Nup155_N"/>
</dbReference>
<dbReference type="PANTHER" id="PTHR13405">
    <property type="entry name" value="NUCLEAR PORE COMPLEX PROTEIN NUP133"/>
    <property type="match status" value="1"/>
</dbReference>
<gene>
    <name evidence="11" type="ORF">A4X13_0g620</name>
</gene>
<feature type="region of interest" description="Disordered" evidence="8">
    <location>
        <begin position="1185"/>
        <end position="1253"/>
    </location>
</feature>
<dbReference type="Gene3D" id="2.130.10.10">
    <property type="entry name" value="YVTN repeat-like/Quinoprotein amine dehydrogenase"/>
    <property type="match status" value="1"/>
</dbReference>
<dbReference type="InterPro" id="IPR015943">
    <property type="entry name" value="WD40/YVTN_repeat-like_dom_sf"/>
</dbReference>
<comment type="similarity">
    <text evidence="2">Belongs to the nucleoporin Nup133 family.</text>
</comment>
<protein>
    <recommendedName>
        <fullName evidence="13">Nucleoporin Nup133/Nup155-like C-terminal domain-containing protein</fullName>
    </recommendedName>
</protein>
<keyword evidence="4" id="KW-0509">mRNA transport</keyword>
<evidence type="ECO:0000256" key="7">
    <source>
        <dbReference type="ARBA" id="ARBA00023242"/>
    </source>
</evidence>
<evidence type="ECO:0000256" key="5">
    <source>
        <dbReference type="ARBA" id="ARBA00022927"/>
    </source>
</evidence>
<feature type="domain" description="Nucleoporin Nup133/Nup155-like N-terminal" evidence="10">
    <location>
        <begin position="54"/>
        <end position="318"/>
    </location>
</feature>
<dbReference type="GO" id="GO:0000972">
    <property type="term" value="P:transcription-dependent tethering of RNA polymerase II gene DNA at nuclear periphery"/>
    <property type="evidence" value="ECO:0007669"/>
    <property type="project" value="TreeGrafter"/>
</dbReference>
<keyword evidence="3" id="KW-0813">Transport</keyword>
<proteinExistence type="inferred from homology"/>
<keyword evidence="7" id="KW-0539">Nucleus</keyword>
<dbReference type="Pfam" id="PF03177">
    <property type="entry name" value="Nucleoporin_C"/>
    <property type="match status" value="1"/>
</dbReference>
<dbReference type="GO" id="GO:0017056">
    <property type="term" value="F:structural constituent of nuclear pore"/>
    <property type="evidence" value="ECO:0007669"/>
    <property type="project" value="InterPro"/>
</dbReference>
<keyword evidence="12" id="KW-1185">Reference proteome</keyword>
<dbReference type="Gene3D" id="1.20.58.1380">
    <property type="match status" value="1"/>
</dbReference>
<evidence type="ECO:0000256" key="2">
    <source>
        <dbReference type="ARBA" id="ARBA00005569"/>
    </source>
</evidence>
<sequence length="1253" mass="138538">MYASPIPGTAVNRVRRSVAAGRRASGSPAVRAAPGTTSQQLLPGAILLQDGVTTVSVNSALPADVRQELAHVDPYTDPFSGFLDSTTNYAVLVTRKRILVWNHYPRGVLPSPCFRLSLAAPVSSSDALPLVVLAPSPSEREPGVIVVFPNGSISFIESVAAAEAVENGQQVGLMLVPNEAVTVLRRYGMYSFAIATSHSRLYRLSIVLQDGRRVAQVAPFVHSKGLLGRLFGSSSTFGQSSEPILSLALGEGVGVKLLYALSPTSVQRWHLVEGGVDSLAVEQEVRSLIITAVQQSREAASTDLAANATTISLLDCAVTVGGGLAILFAERTGSSAPSSGGIAVLNFNATTSSLFVANVKILKGIFELDSRPEYRPHLVIPHGGSAAFIILPSSLTACLLDSNFEFQVVLKNQNKSRIFGFGFQTAASQTGDAAVALLTTSTPPLLVYLRIAAAQEHDLRLQNAEDQEEAKTADLQTFVRQAVLYGQQPANPLAFILSASHEGNFATAVERLSDDFMSTENSDVAAVMDVRSHLAAKKERLSALIAFIRQSGQLGKLPATSRRKLCADAELIDAATACYTAHDAGLKSHSYEHLLGQAIGEVMRRRELDHQEDAIRTFFRKYVILLPEVFDQLAATVRQVSTADVDARTVLLSEVNQIVLAAYIAGTRRHELSATTYDLASGPVAFEAWSFKMSSLDLLELLYHATERLIRDRSLKLGSIIDAEHQGAGTAEVEEGKRAQRELKTHLCDLADYTLGTYEHRLLYLLAESSNPEASEEHDRLEQRYKNARPGMILPLVHTGRQDRAFQLAERHGDYQTLTKLCQEASGGAMKDRAAQYVQTYGQNFAFELYQWHIEHDRTRDLLLLGEDEQQGKLLHTYLEKTGNTRIAWLQQLQMQQFWGSSTSLLKTVNTEPDLRSRKLMLSISKLTYAADLDEDSLALPEAQHTIDTISEKMDMVATQVRLLGKLKSYLAAESDRDVDAAVKEITMLAASRLEAYPAFATLFAQACKKLWNHQAVSSEELIDLFTLRDCADDEVGSYISALEVFIRATDDPAARRNDYLRAIWRRIILHDDWDVIADTEGVDDETIHASLRRTALYYVMKTIKRRAGYELATVEPHQLAEGPSLESLRGRFESVPEQYLKEVQADYETEVGFVSQILREHEAWLQQVYRLVVQDDQEELKAEQELTTDGLQQEQQQEEEEEEEDRTEPGLNEEGQHEEEYEEEEEEEDLEDDFQGEEMTELSADVDTVMDG</sequence>
<dbReference type="GO" id="GO:0016973">
    <property type="term" value="P:poly(A)+ mRNA export from nucleus"/>
    <property type="evidence" value="ECO:0007669"/>
    <property type="project" value="TreeGrafter"/>
</dbReference>
<keyword evidence="6" id="KW-0811">Translocation</keyword>
<evidence type="ECO:0000256" key="4">
    <source>
        <dbReference type="ARBA" id="ARBA00022816"/>
    </source>
</evidence>
<dbReference type="GO" id="GO:0031080">
    <property type="term" value="C:nuclear pore outer ring"/>
    <property type="evidence" value="ECO:0007669"/>
    <property type="project" value="TreeGrafter"/>
</dbReference>
<evidence type="ECO:0000256" key="8">
    <source>
        <dbReference type="SAM" id="MobiDB-lite"/>
    </source>
</evidence>
<evidence type="ECO:0000259" key="9">
    <source>
        <dbReference type="Pfam" id="PF03177"/>
    </source>
</evidence>
<feature type="domain" description="Nucleoporin Nup133/Nup155-like C-terminal" evidence="9">
    <location>
        <begin position="765"/>
        <end position="1163"/>
    </location>
</feature>
<evidence type="ECO:0008006" key="13">
    <source>
        <dbReference type="Google" id="ProtNLM"/>
    </source>
</evidence>
<evidence type="ECO:0000256" key="3">
    <source>
        <dbReference type="ARBA" id="ARBA00022448"/>
    </source>
</evidence>
<dbReference type="GO" id="GO:0006606">
    <property type="term" value="P:protein import into nucleus"/>
    <property type="evidence" value="ECO:0007669"/>
    <property type="project" value="TreeGrafter"/>
</dbReference>
<comment type="subcellular location">
    <subcellularLocation>
        <location evidence="1">Nucleus envelope</location>
    </subcellularLocation>
</comment>
<dbReference type="Gene3D" id="1.25.40.700">
    <property type="match status" value="1"/>
</dbReference>
<reference evidence="11" key="2">
    <citation type="journal article" date="2019" name="IMA Fungus">
        <title>Genome sequencing and comparison of five Tilletia species to identify candidate genes for the detection of regulated species infecting wheat.</title>
        <authorList>
            <person name="Nguyen H.D.T."/>
            <person name="Sultana T."/>
            <person name="Kesanakurti P."/>
            <person name="Hambleton S."/>
        </authorList>
    </citation>
    <scope>NUCLEOTIDE SEQUENCE</scope>
    <source>
        <strain evidence="11">DAOMC 236416</strain>
    </source>
</reference>
<comment type="caution">
    <text evidence="11">The sequence shown here is derived from an EMBL/GenBank/DDBJ whole genome shotgun (WGS) entry which is preliminary data.</text>
</comment>
<dbReference type="AlphaFoldDB" id="A0A177TXE3"/>